<evidence type="ECO:0000259" key="4">
    <source>
        <dbReference type="Pfam" id="PF10374"/>
    </source>
</evidence>
<protein>
    <submittedName>
        <fullName evidence="5">Uncharacterized protein</fullName>
    </submittedName>
</protein>
<evidence type="ECO:0000256" key="1">
    <source>
        <dbReference type="SAM" id="MobiDB-lite"/>
    </source>
</evidence>
<reference evidence="5" key="1">
    <citation type="submission" date="2020-05" db="EMBL/GenBank/DDBJ databases">
        <title>Mycena genomes resolve the evolution of fungal bioluminescence.</title>
        <authorList>
            <person name="Tsai I.J."/>
        </authorList>
    </citation>
    <scope>NUCLEOTIDE SEQUENCE</scope>
    <source>
        <strain evidence="5">171206Taipei</strain>
    </source>
</reference>
<dbReference type="InterPro" id="IPR018834">
    <property type="entry name" value="DNA/RNA-bd_Est1-type"/>
</dbReference>
<evidence type="ECO:0000256" key="2">
    <source>
        <dbReference type="SAM" id="Phobius"/>
    </source>
</evidence>
<feature type="transmembrane region" description="Helical" evidence="2">
    <location>
        <begin position="1045"/>
        <end position="1062"/>
    </location>
</feature>
<organism evidence="5 6">
    <name type="scientific">Mycena indigotica</name>
    <dbReference type="NCBI Taxonomy" id="2126181"/>
    <lineage>
        <taxon>Eukaryota</taxon>
        <taxon>Fungi</taxon>
        <taxon>Dikarya</taxon>
        <taxon>Basidiomycota</taxon>
        <taxon>Agaricomycotina</taxon>
        <taxon>Agaricomycetes</taxon>
        <taxon>Agaricomycetidae</taxon>
        <taxon>Agaricales</taxon>
        <taxon>Marasmiineae</taxon>
        <taxon>Mycenaceae</taxon>
        <taxon>Mycena</taxon>
    </lineage>
</organism>
<dbReference type="Pfam" id="PF10374">
    <property type="entry name" value="EST1"/>
    <property type="match status" value="1"/>
</dbReference>
<accession>A0A8H6TDW7</accession>
<sequence length="1100" mass="121781">MPRSKTPCRAMFGVTIGKRISNGKNVYSLRRRYLHLLLVYPSSKEAKDAGTHLWMQTSYSFIALYKSRLTRITNNNPVEGRKLNQRFRQFLAEEERFWQALVLRVQRTHNIALPTSVALPPELSGVGIDEEAVVGDSHSPERGRNNDFGFPVVSDPSPVSQSTAASILSKALICLGDIARYREQYRPPPKIPPHVPEPRRKLYEHKPNYGRARMMYLAAQALLPSRGKCCPSARYFGRLRRRHAGECDVVSSGALCPGTVRYCWRKSCGGTIEGICAIFEDRGRLAEREREEEAEPVRVRVEKFKRDLVLLHAVWREGDSPETTQLALSKHAARVFSSLISARALPEEMIVRVGIVAQGTLWASSHLPPAPPKSEGEETEDQSKGKERDRKRRSKPKPTIIPPAPASAEQQQQLLAHILRLHTTLLEVGIRQLDEVDVYIGAPVATAVPIPLPHVAGGRSRRTRPGRNHPNPPPQRVIPREDAQSKQPKKTELAERITAVFRRTLPALRVGSKWIMANWDLVTVEGERNQELVAFWAIYAKFMRLLAKTFPEEELPPLTRSVGPDDQPQVAAELELEEDLDMRGWLPLRGLMGGPIVEGGEETPLERENAIWLNEGVPNVEQLMRIRDLLTDGRKMAGKQDSPLAMYGDKFVLKGVEAEKPLPARLAPNLASIRDSSLALRDAREMEEDAMTEQTSRTADDLIHDAFSFLNTDGDENNAQDSDEDEIVWDPRGTTAPISPPSPLLVPQTAQTSPKTPVRPAPMSPSSSRETVPGISSIPPSVGVIGAPPTSSFLAPKPPSPPITASAPVSPGMQVPGTTALDLLNNVLSKAKLATKPQISIPPSLAPPGPMSGDALWSPAQQHVQSIWSAARDEPGLMIFSGGGSSVPAGFSATTLPTQAYQQHRQQQHQRFASQETFGGSQSTIWSSQESQLYQHVPVGPIQPYSPAPRLWTTPIRSSQCKSFGPASAYRFELDDCSAIVWWWLWFATLAFIAGWGWIASANALYDPRTRPVHQCRWPRPWTILLVVVPKCASGVAVICHPDSALFWLAFTVCCHICRVFLSQSPATKTRRNGWRVLFSPLGTAAFVLGFPDTELEDCE</sequence>
<dbReference type="InterPro" id="IPR045153">
    <property type="entry name" value="Est1/Ebs1-like"/>
</dbReference>
<dbReference type="InterPro" id="IPR019458">
    <property type="entry name" value="Est1-like_N"/>
</dbReference>
<feature type="domain" description="DNA/RNA-binding" evidence="3">
    <location>
        <begin position="488"/>
        <end position="589"/>
    </location>
</feature>
<feature type="transmembrane region" description="Helical" evidence="2">
    <location>
        <begin position="1022"/>
        <end position="1039"/>
    </location>
</feature>
<dbReference type="RefSeq" id="XP_037225901.1">
    <property type="nucleotide sequence ID" value="XM_037357991.1"/>
</dbReference>
<keyword evidence="2" id="KW-1133">Transmembrane helix</keyword>
<feature type="domain" description="Telomerase activating protein Est1-like N-terminal" evidence="4">
    <location>
        <begin position="51"/>
        <end position="186"/>
    </location>
</feature>
<keyword evidence="2" id="KW-0812">Transmembrane</keyword>
<evidence type="ECO:0000313" key="6">
    <source>
        <dbReference type="Proteomes" id="UP000636479"/>
    </source>
</evidence>
<dbReference type="Proteomes" id="UP000636479">
    <property type="component" value="Unassembled WGS sequence"/>
</dbReference>
<dbReference type="OrthoDB" id="69928at2759"/>
<comment type="caution">
    <text evidence="5">The sequence shown here is derived from an EMBL/GenBank/DDBJ whole genome shotgun (WGS) entry which is preliminary data.</text>
</comment>
<evidence type="ECO:0000313" key="5">
    <source>
        <dbReference type="EMBL" id="KAF7315878.1"/>
    </source>
</evidence>
<dbReference type="AlphaFoldDB" id="A0A8H6TDW7"/>
<feature type="compositionally biased region" description="Basic and acidic residues" evidence="1">
    <location>
        <begin position="478"/>
        <end position="492"/>
    </location>
</feature>
<feature type="transmembrane region" description="Helical" evidence="2">
    <location>
        <begin position="981"/>
        <end position="1001"/>
    </location>
</feature>
<dbReference type="PANTHER" id="PTHR15696:SF36">
    <property type="entry name" value="NONSENSE-MEDIATED MRNA DECAY FACTOR"/>
    <property type="match status" value="1"/>
</dbReference>
<dbReference type="GeneID" id="59340507"/>
<gene>
    <name evidence="5" type="ORF">MIND_00104300</name>
</gene>
<evidence type="ECO:0000259" key="3">
    <source>
        <dbReference type="Pfam" id="PF10373"/>
    </source>
</evidence>
<dbReference type="InterPro" id="IPR011990">
    <property type="entry name" value="TPR-like_helical_dom_sf"/>
</dbReference>
<name>A0A8H6TDW7_9AGAR</name>
<keyword evidence="6" id="KW-1185">Reference proteome</keyword>
<dbReference type="PANTHER" id="PTHR15696">
    <property type="entry name" value="SMG-7 SUPPRESSOR WITH MORPHOLOGICAL EFFECT ON GENITALIA PROTEIN 7"/>
    <property type="match status" value="1"/>
</dbReference>
<feature type="region of interest" description="Disordered" evidence="1">
    <location>
        <begin position="729"/>
        <end position="784"/>
    </location>
</feature>
<dbReference type="Pfam" id="PF10373">
    <property type="entry name" value="EST1_DNA_bind"/>
    <property type="match status" value="1"/>
</dbReference>
<feature type="region of interest" description="Disordered" evidence="1">
    <location>
        <begin position="364"/>
        <end position="409"/>
    </location>
</feature>
<dbReference type="Gene3D" id="1.25.40.10">
    <property type="entry name" value="Tetratricopeptide repeat domain"/>
    <property type="match status" value="1"/>
</dbReference>
<feature type="region of interest" description="Disordered" evidence="1">
    <location>
        <begin position="451"/>
        <end position="492"/>
    </location>
</feature>
<keyword evidence="2" id="KW-0472">Membrane</keyword>
<dbReference type="SUPFAM" id="SSF48452">
    <property type="entry name" value="TPR-like"/>
    <property type="match status" value="1"/>
</dbReference>
<proteinExistence type="predicted"/>
<dbReference type="EMBL" id="JACAZF010000001">
    <property type="protein sequence ID" value="KAF7315878.1"/>
    <property type="molecule type" value="Genomic_DNA"/>
</dbReference>